<comment type="caution">
    <text evidence="4">The sequence shown here is derived from an EMBL/GenBank/DDBJ whole genome shotgun (WGS) entry which is preliminary data.</text>
</comment>
<evidence type="ECO:0000313" key="4">
    <source>
        <dbReference type="EMBL" id="GGP13522.1"/>
    </source>
</evidence>
<dbReference type="EMBL" id="BMLW01000010">
    <property type="protein sequence ID" value="GGP13522.1"/>
    <property type="molecule type" value="Genomic_DNA"/>
</dbReference>
<dbReference type="InterPro" id="IPR059180">
    <property type="entry name" value="3D_YorM"/>
</dbReference>
<keyword evidence="5" id="KW-1185">Reference proteome</keyword>
<gene>
    <name evidence="4" type="ORF">GCM10011346_33850</name>
</gene>
<evidence type="ECO:0000256" key="2">
    <source>
        <dbReference type="SAM" id="MobiDB-lite"/>
    </source>
</evidence>
<organism evidence="4 5">
    <name type="scientific">Oceanobacillus neutriphilus</name>
    <dbReference type="NCBI Taxonomy" id="531815"/>
    <lineage>
        <taxon>Bacteria</taxon>
        <taxon>Bacillati</taxon>
        <taxon>Bacillota</taxon>
        <taxon>Bacilli</taxon>
        <taxon>Bacillales</taxon>
        <taxon>Bacillaceae</taxon>
        <taxon>Oceanobacillus</taxon>
    </lineage>
</organism>
<keyword evidence="1" id="KW-0732">Signal</keyword>
<feature type="domain" description="3D" evidence="3">
    <location>
        <begin position="144"/>
        <end position="205"/>
    </location>
</feature>
<dbReference type="PANTHER" id="PTHR39160">
    <property type="entry name" value="CELL WALL-BINDING PROTEIN YOCH"/>
    <property type="match status" value="1"/>
</dbReference>
<dbReference type="InterPro" id="IPR010611">
    <property type="entry name" value="3D_dom"/>
</dbReference>
<sequence length="207" mass="21977">MHSESFSELEAEKVSEWDDGELTASITTVEEEKQAKKEAKKKAEAEEAKKLEETSDETRELDSENVRETTHEVDADGDINGHGEGGQEAGAQEDEGASEIPEGEVVGTFEATAYIAFCDTGCTGVTASGYDVSSTIYSPEGLRIVAADPGVLPLGSTVEINSGGNTIQAVVMDTGGDINGNRLDLLVGSEAEAREYGRQSVELRVIE</sequence>
<dbReference type="CDD" id="cd14667">
    <property type="entry name" value="3D_containing_proteins"/>
    <property type="match status" value="1"/>
</dbReference>
<dbReference type="SUPFAM" id="SSF50685">
    <property type="entry name" value="Barwin-like endoglucanases"/>
    <property type="match status" value="1"/>
</dbReference>
<accession>A0ABQ2NY94</accession>
<dbReference type="Proteomes" id="UP000641206">
    <property type="component" value="Unassembled WGS sequence"/>
</dbReference>
<dbReference type="PANTHER" id="PTHR39160:SF6">
    <property type="entry name" value="CELL WALL-BINDING PROTEIN YOCH"/>
    <property type="match status" value="1"/>
</dbReference>
<dbReference type="InterPro" id="IPR036908">
    <property type="entry name" value="RlpA-like_sf"/>
</dbReference>
<evidence type="ECO:0000259" key="3">
    <source>
        <dbReference type="Pfam" id="PF06725"/>
    </source>
</evidence>
<feature type="compositionally biased region" description="Basic and acidic residues" evidence="2">
    <location>
        <begin position="30"/>
        <end position="74"/>
    </location>
</feature>
<protein>
    <recommendedName>
        <fullName evidence="3">3D domain-containing protein</fullName>
    </recommendedName>
</protein>
<proteinExistence type="predicted"/>
<feature type="compositionally biased region" description="Basic and acidic residues" evidence="2">
    <location>
        <begin position="1"/>
        <end position="16"/>
    </location>
</feature>
<dbReference type="Gene3D" id="2.40.40.10">
    <property type="entry name" value="RlpA-like domain"/>
    <property type="match status" value="1"/>
</dbReference>
<evidence type="ECO:0000313" key="5">
    <source>
        <dbReference type="Proteomes" id="UP000641206"/>
    </source>
</evidence>
<feature type="region of interest" description="Disordered" evidence="2">
    <location>
        <begin position="1"/>
        <end position="98"/>
    </location>
</feature>
<name>A0ABQ2NY94_9BACI</name>
<dbReference type="RefSeq" id="WP_188735518.1">
    <property type="nucleotide sequence ID" value="NZ_BMLW01000010.1"/>
</dbReference>
<evidence type="ECO:0000256" key="1">
    <source>
        <dbReference type="ARBA" id="ARBA00022729"/>
    </source>
</evidence>
<dbReference type="Pfam" id="PF06725">
    <property type="entry name" value="3D"/>
    <property type="match status" value="1"/>
</dbReference>
<reference evidence="5" key="1">
    <citation type="journal article" date="2019" name="Int. J. Syst. Evol. Microbiol.">
        <title>The Global Catalogue of Microorganisms (GCM) 10K type strain sequencing project: providing services to taxonomists for standard genome sequencing and annotation.</title>
        <authorList>
            <consortium name="The Broad Institute Genomics Platform"/>
            <consortium name="The Broad Institute Genome Sequencing Center for Infectious Disease"/>
            <person name="Wu L."/>
            <person name="Ma J."/>
        </authorList>
    </citation>
    <scope>NUCLEOTIDE SEQUENCE [LARGE SCALE GENOMIC DNA]</scope>
    <source>
        <strain evidence="5">CGMCC 1.7693</strain>
    </source>
</reference>
<dbReference type="InterPro" id="IPR051933">
    <property type="entry name" value="Resuscitation_pf_RpfB"/>
</dbReference>